<dbReference type="PANTHER" id="PTHR43749:SF2">
    <property type="entry name" value="RNA-SPLICING LIGASE RTCB"/>
    <property type="match status" value="1"/>
</dbReference>
<dbReference type="GO" id="GO:0030145">
    <property type="term" value="F:manganese ion binding"/>
    <property type="evidence" value="ECO:0007669"/>
    <property type="project" value="TreeGrafter"/>
</dbReference>
<feature type="binding site" evidence="11">
    <location>
        <position position="155"/>
    </location>
    <ligand>
        <name>Mn(2+)</name>
        <dbReference type="ChEBI" id="CHEBI:29035"/>
        <label>1</label>
    </ligand>
</feature>
<keyword evidence="13" id="KW-1185">Reference proteome</keyword>
<evidence type="ECO:0000256" key="5">
    <source>
        <dbReference type="ARBA" id="ARBA00022800"/>
    </source>
</evidence>
<evidence type="ECO:0000256" key="7">
    <source>
        <dbReference type="ARBA" id="ARBA00023211"/>
    </source>
</evidence>
<dbReference type="RefSeq" id="WP_106055187.1">
    <property type="nucleotide sequence ID" value="NZ_CALXOB010000043.1"/>
</dbReference>
<evidence type="ECO:0000256" key="11">
    <source>
        <dbReference type="PIRSR" id="PIRSR601233-3"/>
    </source>
</evidence>
<organism evidence="12 13">
    <name type="scientific">Victivallis lenta</name>
    <dbReference type="NCBI Taxonomy" id="2606640"/>
    <lineage>
        <taxon>Bacteria</taxon>
        <taxon>Pseudomonadati</taxon>
        <taxon>Lentisphaerota</taxon>
        <taxon>Lentisphaeria</taxon>
        <taxon>Victivallales</taxon>
        <taxon>Victivallaceae</taxon>
        <taxon>Victivallis</taxon>
    </lineage>
</organism>
<feature type="binding site" evidence="10">
    <location>
        <begin position="294"/>
        <end position="297"/>
    </location>
    <ligand>
        <name>GMP</name>
        <dbReference type="ChEBI" id="CHEBI:58115"/>
    </ligand>
</feature>
<dbReference type="GO" id="GO:0170057">
    <property type="term" value="F:RNA ligase (GTP) activity"/>
    <property type="evidence" value="ECO:0007669"/>
    <property type="project" value="UniProtKB-EC"/>
</dbReference>
<name>A0A844G2J9_9BACT</name>
<keyword evidence="6 10" id="KW-0342">GTP-binding</keyword>
<dbReference type="GO" id="GO:0003909">
    <property type="term" value="F:DNA ligase activity"/>
    <property type="evidence" value="ECO:0007669"/>
    <property type="project" value="TreeGrafter"/>
</dbReference>
<dbReference type="EMBL" id="VUNS01000009">
    <property type="protein sequence ID" value="MST97383.1"/>
    <property type="molecule type" value="Genomic_DNA"/>
</dbReference>
<dbReference type="GO" id="GO:0042245">
    <property type="term" value="P:RNA repair"/>
    <property type="evidence" value="ECO:0007669"/>
    <property type="project" value="UniProtKB-KW"/>
</dbReference>
<evidence type="ECO:0000256" key="8">
    <source>
        <dbReference type="ARBA" id="ARBA00047746"/>
    </source>
</evidence>
<comment type="caution">
    <text evidence="12">The sequence shown here is derived from an EMBL/GenBank/DDBJ whole genome shotgun (WGS) entry which is preliminary data.</text>
</comment>
<dbReference type="GO" id="GO:0006281">
    <property type="term" value="P:DNA repair"/>
    <property type="evidence" value="ECO:0007669"/>
    <property type="project" value="TreeGrafter"/>
</dbReference>
<evidence type="ECO:0000256" key="6">
    <source>
        <dbReference type="ARBA" id="ARBA00023134"/>
    </source>
</evidence>
<feature type="binding site" evidence="11">
    <location>
        <position position="74"/>
    </location>
    <ligand>
        <name>Mn(2+)</name>
        <dbReference type="ChEBI" id="CHEBI:29035"/>
        <label>1</label>
    </ligand>
</feature>
<keyword evidence="5" id="KW-0692">RNA repair</keyword>
<reference evidence="12 13" key="1">
    <citation type="submission" date="2019-08" db="EMBL/GenBank/DDBJ databases">
        <title>In-depth cultivation of the pig gut microbiome towards novel bacterial diversity and tailored functional studies.</title>
        <authorList>
            <person name="Wylensek D."/>
            <person name="Hitch T.C.A."/>
            <person name="Clavel T."/>
        </authorList>
    </citation>
    <scope>NUCLEOTIDE SEQUENCE [LARGE SCALE GENOMIC DNA]</scope>
    <source>
        <strain evidence="12 13">BBE-744-WT-12</strain>
    </source>
</reference>
<keyword evidence="4 10" id="KW-0547">Nucleotide-binding</keyword>
<dbReference type="Proteomes" id="UP000435649">
    <property type="component" value="Unassembled WGS sequence"/>
</dbReference>
<dbReference type="InterPro" id="IPR036025">
    <property type="entry name" value="RtcB-like_sf"/>
</dbReference>
<dbReference type="AlphaFoldDB" id="A0A844G2J9"/>
<evidence type="ECO:0000313" key="12">
    <source>
        <dbReference type="EMBL" id="MST97383.1"/>
    </source>
</evidence>
<keyword evidence="3 11" id="KW-0479">Metal-binding</keyword>
<feature type="active site" description="GMP-histidine intermediate" evidence="9">
    <location>
        <position position="318"/>
    </location>
</feature>
<evidence type="ECO:0000256" key="10">
    <source>
        <dbReference type="PIRSR" id="PIRSR601233-2"/>
    </source>
</evidence>
<feature type="binding site" evidence="10">
    <location>
        <begin position="262"/>
        <end position="263"/>
    </location>
    <ligand>
        <name>GMP</name>
        <dbReference type="ChEBI" id="CHEBI:58115"/>
    </ligand>
</feature>
<gene>
    <name evidence="12" type="ORF">FYJ85_10050</name>
</gene>
<dbReference type="Pfam" id="PF01139">
    <property type="entry name" value="RtcB"/>
    <property type="match status" value="1"/>
</dbReference>
<dbReference type="GO" id="GO:0006396">
    <property type="term" value="P:RNA processing"/>
    <property type="evidence" value="ECO:0007669"/>
    <property type="project" value="InterPro"/>
</dbReference>
<evidence type="ECO:0000256" key="2">
    <source>
        <dbReference type="ARBA" id="ARBA00022598"/>
    </source>
</evidence>
<comment type="catalytic activity">
    <reaction evidence="8">
        <text>a 3'-end 3'-phospho-ribonucleotide-RNA + a 5'-end dephospho-ribonucleoside-RNA + GTP = a ribonucleotidyl-ribonucleotide-RNA + GMP + diphosphate</text>
        <dbReference type="Rhea" id="RHEA:68076"/>
        <dbReference type="Rhea" id="RHEA-COMP:10463"/>
        <dbReference type="Rhea" id="RHEA-COMP:13936"/>
        <dbReference type="Rhea" id="RHEA-COMP:17355"/>
        <dbReference type="ChEBI" id="CHEBI:33019"/>
        <dbReference type="ChEBI" id="CHEBI:37565"/>
        <dbReference type="ChEBI" id="CHEBI:58115"/>
        <dbReference type="ChEBI" id="CHEBI:83062"/>
        <dbReference type="ChEBI" id="CHEBI:138284"/>
        <dbReference type="ChEBI" id="CHEBI:173118"/>
        <dbReference type="EC" id="6.5.1.8"/>
    </reaction>
</comment>
<feature type="binding site" evidence="10">
    <location>
        <begin position="154"/>
        <end position="158"/>
    </location>
    <ligand>
        <name>GMP</name>
        <dbReference type="ChEBI" id="CHEBI:58115"/>
    </ligand>
</feature>
<sequence length="400" mass="44328">MKWIKNEESYRIPVKSWCAEVEPGALKQAGNLAAHPVLAHHVALMPDCHQGYGMPIGGVVAARDAVIPSAVGVDIGCGMVAVETGVPAERLAGMSFRRSILDRLKERIPVGEGVSHREKQEWEGFESYLDNNGQVADFANALDRRNLGTLGGGNHFIEIQKSDAGFIWLMIHSGSRNLGKRVEELYHRKAQRLNALYRVTLADPDLAFLPIREQEGHDYFRDMLFALRYAQENRRRMMAVFKETLTEFVPETEFLREVNIHHNYAAFEEHFGETLCIHRKGATSAKSGEIGIIPGSMGTASYIVRGLGNPESFMSCSHGAGRRMSRIAACSTLTVEECDAAMAGIACGRWQPYRKHGKAKGRLDLSEAPQAYKAIDEVIESELDLIEPQVRLTPLAVLKG</sequence>
<feature type="binding site" evidence="11">
    <location>
        <position position="262"/>
    </location>
    <ligand>
        <name>Mn(2+)</name>
        <dbReference type="ChEBI" id="CHEBI:29035"/>
        <label>2</label>
    </ligand>
</feature>
<dbReference type="EC" id="6.5.1.8" evidence="1"/>
<evidence type="ECO:0000256" key="3">
    <source>
        <dbReference type="ARBA" id="ARBA00022723"/>
    </source>
</evidence>
<keyword evidence="7 11" id="KW-0464">Manganese</keyword>
<feature type="binding site" evidence="10">
    <location>
        <position position="301"/>
    </location>
    <ligand>
        <name>GMP</name>
        <dbReference type="ChEBI" id="CHEBI:58115"/>
    </ligand>
</feature>
<proteinExistence type="predicted"/>
<keyword evidence="2" id="KW-0436">Ligase</keyword>
<dbReference type="PANTHER" id="PTHR43749">
    <property type="entry name" value="RNA-SPLICING LIGASE RTCB"/>
    <property type="match status" value="1"/>
</dbReference>
<evidence type="ECO:0000256" key="9">
    <source>
        <dbReference type="PIRSR" id="PIRSR601233-1"/>
    </source>
</evidence>
<dbReference type="SUPFAM" id="SSF103365">
    <property type="entry name" value="Hypothetical protein PH1602"/>
    <property type="match status" value="1"/>
</dbReference>
<evidence type="ECO:0000313" key="13">
    <source>
        <dbReference type="Proteomes" id="UP000435649"/>
    </source>
</evidence>
<dbReference type="Gene3D" id="3.90.1860.10">
    <property type="entry name" value="tRNA-splicing ligase RtcB"/>
    <property type="match status" value="1"/>
</dbReference>
<accession>A0A844G2J9</accession>
<dbReference type="GO" id="GO:0005525">
    <property type="term" value="F:GTP binding"/>
    <property type="evidence" value="ECO:0007669"/>
    <property type="project" value="UniProtKB-KW"/>
</dbReference>
<feature type="binding site" evidence="10">
    <location>
        <begin position="318"/>
        <end position="321"/>
    </location>
    <ligand>
        <name>GMP</name>
        <dbReference type="ChEBI" id="CHEBI:58115"/>
    </ligand>
</feature>
<feature type="binding site" evidence="10">
    <location>
        <position position="399"/>
    </location>
    <ligand>
        <name>GMP</name>
        <dbReference type="ChEBI" id="CHEBI:58115"/>
    </ligand>
</feature>
<feature type="binding site" evidence="11">
    <location>
        <position position="172"/>
    </location>
    <ligand>
        <name>Mn(2+)</name>
        <dbReference type="ChEBI" id="CHEBI:29035"/>
        <label>2</label>
    </ligand>
</feature>
<dbReference type="InterPro" id="IPR052915">
    <property type="entry name" value="RtcB-like"/>
</dbReference>
<evidence type="ECO:0000256" key="4">
    <source>
        <dbReference type="ARBA" id="ARBA00022741"/>
    </source>
</evidence>
<comment type="cofactor">
    <cofactor evidence="11">
        <name>Mn(2+)</name>
        <dbReference type="ChEBI" id="CHEBI:29035"/>
    </cofactor>
    <text evidence="11">Binds 2 manganese ions per subunit.</text>
</comment>
<protein>
    <recommendedName>
        <fullName evidence="1">3'-phosphate/5'-hydroxy nucleic acid ligase</fullName>
        <ecNumber evidence="1">6.5.1.8</ecNumber>
    </recommendedName>
</protein>
<dbReference type="InterPro" id="IPR001233">
    <property type="entry name" value="RtcB"/>
</dbReference>
<evidence type="ECO:0000256" key="1">
    <source>
        <dbReference type="ARBA" id="ARBA00012726"/>
    </source>
</evidence>